<evidence type="ECO:0000313" key="1">
    <source>
        <dbReference type="EMBL" id="KAJ9649103.1"/>
    </source>
</evidence>
<reference evidence="1" key="1">
    <citation type="submission" date="2022-10" db="EMBL/GenBank/DDBJ databases">
        <title>Culturing micro-colonial fungi from biological soil crusts in the Mojave desert and describing Neophaeococcomyces mojavensis, and introducing the new genera and species Taxawa tesnikishii.</title>
        <authorList>
            <person name="Kurbessoian T."/>
            <person name="Stajich J.E."/>
        </authorList>
    </citation>
    <scope>NUCLEOTIDE SEQUENCE</scope>
    <source>
        <strain evidence="1">JES_115</strain>
    </source>
</reference>
<organism evidence="1 2">
    <name type="scientific">Coniosporium tulheliwenetii</name>
    <dbReference type="NCBI Taxonomy" id="3383036"/>
    <lineage>
        <taxon>Eukaryota</taxon>
        <taxon>Fungi</taxon>
        <taxon>Dikarya</taxon>
        <taxon>Ascomycota</taxon>
        <taxon>Pezizomycotina</taxon>
        <taxon>Dothideomycetes</taxon>
        <taxon>Dothideomycetes incertae sedis</taxon>
        <taxon>Coniosporium</taxon>
    </lineage>
</organism>
<sequence length="183" mass="19422">MPTSTAPQLPKGWPPGLPYLIQPTYSLSLTPSTLQRLRTHPPNTPILTNGQYGLFAARDLPPDSFVLLYVGHVHGAEDADARSDYDLCLDGEMGVGVDAARGGNEARFVNDYRGIEDGGPNAEFREVWVERGQGTGKVVEKGMGVFVLSAGKSGRRAKGIVKGKEILKQLNSDSSGGGAALAD</sequence>
<gene>
    <name evidence="1" type="ORF">H2199_001017</name>
</gene>
<dbReference type="Proteomes" id="UP001172680">
    <property type="component" value="Unassembled WGS sequence"/>
</dbReference>
<keyword evidence="2" id="KW-1185">Reference proteome</keyword>
<comment type="caution">
    <text evidence="1">The sequence shown here is derived from an EMBL/GenBank/DDBJ whole genome shotgun (WGS) entry which is preliminary data.</text>
</comment>
<name>A0ACC2ZNH0_9PEZI</name>
<accession>A0ACC2ZNH0</accession>
<evidence type="ECO:0000313" key="2">
    <source>
        <dbReference type="Proteomes" id="UP001172680"/>
    </source>
</evidence>
<proteinExistence type="predicted"/>
<dbReference type="EMBL" id="JAPDRP010000002">
    <property type="protein sequence ID" value="KAJ9649103.1"/>
    <property type="molecule type" value="Genomic_DNA"/>
</dbReference>
<protein>
    <submittedName>
        <fullName evidence="1">Uncharacterized protein</fullName>
    </submittedName>
</protein>